<proteinExistence type="predicted"/>
<gene>
    <name evidence="2" type="ORF">FKV25_07045</name>
</gene>
<dbReference type="AlphaFoldDB" id="A0A508AD25"/>
<dbReference type="Gene3D" id="3.40.50.1820">
    <property type="entry name" value="alpha/beta hydrolase"/>
    <property type="match status" value="1"/>
</dbReference>
<feature type="domain" description="Serine aminopeptidase S33" evidence="1">
    <location>
        <begin position="89"/>
        <end position="187"/>
    </location>
</feature>
<dbReference type="Pfam" id="PF12146">
    <property type="entry name" value="Hydrolase_4"/>
    <property type="match status" value="1"/>
</dbReference>
<evidence type="ECO:0000313" key="3">
    <source>
        <dbReference type="Proteomes" id="UP000318212"/>
    </source>
</evidence>
<accession>A0A508AD25</accession>
<dbReference type="PANTHER" id="PTHR43798:SF33">
    <property type="entry name" value="HYDROLASE, PUTATIVE (AFU_ORTHOLOGUE AFUA_2G14860)-RELATED"/>
    <property type="match status" value="1"/>
</dbReference>
<dbReference type="GO" id="GO:0016787">
    <property type="term" value="F:hydrolase activity"/>
    <property type="evidence" value="ECO:0007669"/>
    <property type="project" value="UniProtKB-KW"/>
</dbReference>
<dbReference type="PANTHER" id="PTHR43798">
    <property type="entry name" value="MONOACYLGLYCEROL LIPASE"/>
    <property type="match status" value="1"/>
</dbReference>
<dbReference type="OrthoDB" id="9785847at2"/>
<dbReference type="EMBL" id="VICE01000066">
    <property type="protein sequence ID" value="TQD46394.1"/>
    <property type="molecule type" value="Genomic_DNA"/>
</dbReference>
<comment type="caution">
    <text evidence="2">The sequence shown here is derived from an EMBL/GenBank/DDBJ whole genome shotgun (WGS) entry which is preliminary data.</text>
</comment>
<dbReference type="InterPro" id="IPR022742">
    <property type="entry name" value="Hydrolase_4"/>
</dbReference>
<reference evidence="2 3" key="1">
    <citation type="submission" date="2019-06" db="EMBL/GenBank/DDBJ databases">
        <title>Lysobacter alkalisoli sp. nov. isolated from saline soil.</title>
        <authorList>
            <person name="Sun J.-Q."/>
            <person name="Xu L."/>
        </authorList>
    </citation>
    <scope>NUCLEOTIDE SEQUENCE [LARGE SCALE GENOMIC DNA]</scope>
    <source>
        <strain evidence="2 3">JCM 31130</strain>
    </source>
</reference>
<keyword evidence="2" id="KW-0378">Hydrolase</keyword>
<dbReference type="Proteomes" id="UP000318212">
    <property type="component" value="Unassembled WGS sequence"/>
</dbReference>
<dbReference type="InterPro" id="IPR050266">
    <property type="entry name" value="AB_hydrolase_sf"/>
</dbReference>
<evidence type="ECO:0000259" key="1">
    <source>
        <dbReference type="Pfam" id="PF12146"/>
    </source>
</evidence>
<protein>
    <submittedName>
        <fullName evidence="2">Alpha/beta fold hydrolase</fullName>
    </submittedName>
</protein>
<keyword evidence="3" id="KW-1185">Reference proteome</keyword>
<dbReference type="SUPFAM" id="SSF53474">
    <property type="entry name" value="alpha/beta-Hydrolases"/>
    <property type="match status" value="1"/>
</dbReference>
<organism evidence="2 3">
    <name type="scientific">Marilutibacter aestuarii</name>
    <dbReference type="NCBI Taxonomy" id="1706195"/>
    <lineage>
        <taxon>Bacteria</taxon>
        <taxon>Pseudomonadati</taxon>
        <taxon>Pseudomonadota</taxon>
        <taxon>Gammaproteobacteria</taxon>
        <taxon>Lysobacterales</taxon>
        <taxon>Lysobacteraceae</taxon>
        <taxon>Marilutibacter</taxon>
    </lineage>
</organism>
<evidence type="ECO:0000313" key="2">
    <source>
        <dbReference type="EMBL" id="TQD46394.1"/>
    </source>
</evidence>
<name>A0A508AD25_9GAMM</name>
<sequence>MPRPSPTISTTVRTNLKLGGLRLGFRLASAVAPAAAAARAGRLFGTPMRSSRTRAIQAPRYGAREVRVAVGDHHVQAYAWGDPGRQPYLLFSHGWSSHGTRIATWLPRLRESGLAVVAFDQYAHGLSPGAFATIPSFVEHLLAVAAHFGQPRVLVGHSLGGATAILAMQRGLRADRVVLVAPAADPVDAGLRFAGLIGLAHHACLRMMRGFERRYGIEFARMQAHRVVPALACPALVVHDLRDREVPWCEGERYARHWPGARLLSTEGLGHHRIMDHAGVIDAACAFIQGRAVGERVVSSPNLPFGLA</sequence>
<dbReference type="InterPro" id="IPR029058">
    <property type="entry name" value="AB_hydrolase_fold"/>
</dbReference>
<dbReference type="GO" id="GO:0016020">
    <property type="term" value="C:membrane"/>
    <property type="evidence" value="ECO:0007669"/>
    <property type="project" value="TreeGrafter"/>
</dbReference>